<dbReference type="PANTHER" id="PTHR42748">
    <property type="entry name" value="NITROGEN METABOLITE REPRESSION PROTEIN NMRA FAMILY MEMBER"/>
    <property type="match status" value="1"/>
</dbReference>
<evidence type="ECO:0000313" key="4">
    <source>
        <dbReference type="EMBL" id="KAL1836170.1"/>
    </source>
</evidence>
<dbReference type="Gene3D" id="3.90.25.10">
    <property type="entry name" value="UDP-galactose 4-epimerase, domain 1"/>
    <property type="match status" value="1"/>
</dbReference>
<feature type="domain" description="NmrA-like" evidence="3">
    <location>
        <begin position="2"/>
        <end position="300"/>
    </location>
</feature>
<evidence type="ECO:0000256" key="2">
    <source>
        <dbReference type="ARBA" id="ARBA00022857"/>
    </source>
</evidence>
<evidence type="ECO:0000256" key="1">
    <source>
        <dbReference type="ARBA" id="ARBA00006328"/>
    </source>
</evidence>
<comment type="caution">
    <text evidence="4">The sequence shown here is derived from an EMBL/GenBank/DDBJ whole genome shotgun (WGS) entry which is preliminary data.</text>
</comment>
<name>A0ABR3V3J2_HUMIN</name>
<comment type="similarity">
    <text evidence="1">Belongs to the NmrA-type oxidoreductase family.</text>
</comment>
<dbReference type="Pfam" id="PF05368">
    <property type="entry name" value="NmrA"/>
    <property type="match status" value="1"/>
</dbReference>
<dbReference type="InterPro" id="IPR036291">
    <property type="entry name" value="NAD(P)-bd_dom_sf"/>
</dbReference>
<dbReference type="Gene3D" id="3.40.50.720">
    <property type="entry name" value="NAD(P)-binding Rossmann-like Domain"/>
    <property type="match status" value="1"/>
</dbReference>
<evidence type="ECO:0000259" key="3">
    <source>
        <dbReference type="Pfam" id="PF05368"/>
    </source>
</evidence>
<keyword evidence="2" id="KW-0521">NADP</keyword>
<dbReference type="Proteomes" id="UP001583172">
    <property type="component" value="Unassembled WGS sequence"/>
</dbReference>
<protein>
    <recommendedName>
        <fullName evidence="3">NmrA-like domain-containing protein</fullName>
    </recommendedName>
</protein>
<dbReference type="PANTHER" id="PTHR42748:SF25">
    <property type="entry name" value="NMRA FAMILY PROTEIN"/>
    <property type="match status" value="1"/>
</dbReference>
<accession>A0ABR3V3J2</accession>
<dbReference type="SUPFAM" id="SSF51735">
    <property type="entry name" value="NAD(P)-binding Rossmann-fold domains"/>
    <property type="match status" value="1"/>
</dbReference>
<proteinExistence type="inferred from homology"/>
<dbReference type="InterPro" id="IPR008030">
    <property type="entry name" value="NmrA-like"/>
</dbReference>
<dbReference type="EMBL" id="JAZGSY010000453">
    <property type="protein sequence ID" value="KAL1836170.1"/>
    <property type="molecule type" value="Genomic_DNA"/>
</dbReference>
<organism evidence="4 5">
    <name type="scientific">Humicola insolens</name>
    <name type="common">Soft-rot fungus</name>
    <dbReference type="NCBI Taxonomy" id="85995"/>
    <lineage>
        <taxon>Eukaryota</taxon>
        <taxon>Fungi</taxon>
        <taxon>Dikarya</taxon>
        <taxon>Ascomycota</taxon>
        <taxon>Pezizomycotina</taxon>
        <taxon>Sordariomycetes</taxon>
        <taxon>Sordariomycetidae</taxon>
        <taxon>Sordariales</taxon>
        <taxon>Chaetomiaceae</taxon>
        <taxon>Mycothermus</taxon>
    </lineage>
</organism>
<keyword evidence="5" id="KW-1185">Reference proteome</keyword>
<reference evidence="4 5" key="1">
    <citation type="journal article" date="2024" name="Commun. Biol.">
        <title>Comparative genomic analysis of thermophilic fungi reveals convergent evolutionary adaptations and gene losses.</title>
        <authorList>
            <person name="Steindorff A.S."/>
            <person name="Aguilar-Pontes M.V."/>
            <person name="Robinson A.J."/>
            <person name="Andreopoulos B."/>
            <person name="LaButti K."/>
            <person name="Kuo A."/>
            <person name="Mondo S."/>
            <person name="Riley R."/>
            <person name="Otillar R."/>
            <person name="Haridas S."/>
            <person name="Lipzen A."/>
            <person name="Grimwood J."/>
            <person name="Schmutz J."/>
            <person name="Clum A."/>
            <person name="Reid I.D."/>
            <person name="Moisan M.C."/>
            <person name="Butler G."/>
            <person name="Nguyen T.T.M."/>
            <person name="Dewar K."/>
            <person name="Conant G."/>
            <person name="Drula E."/>
            <person name="Henrissat B."/>
            <person name="Hansel C."/>
            <person name="Singer S."/>
            <person name="Hutchinson M.I."/>
            <person name="de Vries R.P."/>
            <person name="Natvig D.O."/>
            <person name="Powell A.J."/>
            <person name="Tsang A."/>
            <person name="Grigoriev I.V."/>
        </authorList>
    </citation>
    <scope>NUCLEOTIDE SEQUENCE [LARGE SCALE GENOMIC DNA]</scope>
    <source>
        <strain evidence="4 5">CBS 620.91</strain>
    </source>
</reference>
<gene>
    <name evidence="4" type="ORF">VTJ49DRAFT_5479</name>
</gene>
<sequence length="310" mass="34347">MSRAILVTGATGHQGGAVINALLAREPSDFLILAVTRNAKSPGAERLAAKSDRIKLVEGNLDATADLFKKAKEVAGDVPIWGVFSVQVFIGKGASLASEVRQGKALVDEAVKNGVQHLVYTSVERGGDERSWTVPTRVPHFRSKYEIELHLRDATAEGKSSMNWTILRPVTFMENLDMGYVGKAFMTMLRDIIGDRPLQWVATKDIGFFAAEAFHNPDTWKGKALGIAGDQLTFEQVNELVKKETGQPIGTTYRIVWKLMNFLVSEVGIMMEWFRDEGFGVDIAKLRELNPNLTTVEAWLKERSRPSNGR</sequence>
<dbReference type="CDD" id="cd05251">
    <property type="entry name" value="NmrA_like_SDR_a"/>
    <property type="match status" value="1"/>
</dbReference>
<evidence type="ECO:0000313" key="5">
    <source>
        <dbReference type="Proteomes" id="UP001583172"/>
    </source>
</evidence>
<dbReference type="InterPro" id="IPR051164">
    <property type="entry name" value="NmrA-like_oxidored"/>
</dbReference>